<dbReference type="InterPro" id="IPR011042">
    <property type="entry name" value="6-blade_b-propeller_TolB-like"/>
</dbReference>
<dbReference type="SMART" id="SM00179">
    <property type="entry name" value="EGF_CA"/>
    <property type="match status" value="1"/>
</dbReference>
<dbReference type="Pfam" id="PF00058">
    <property type="entry name" value="Ldl_recept_b"/>
    <property type="match status" value="3"/>
</dbReference>
<dbReference type="Pfam" id="PF00057">
    <property type="entry name" value="Ldl_recept_a"/>
    <property type="match status" value="6"/>
</dbReference>
<dbReference type="InterPro" id="IPR023415">
    <property type="entry name" value="LDLR_class-A_CS"/>
</dbReference>
<dbReference type="EMBL" id="AMQM01006258">
    <property type="status" value="NOT_ANNOTATED_CDS"/>
    <property type="molecule type" value="Genomic_DNA"/>
</dbReference>
<dbReference type="PRINTS" id="PR00261">
    <property type="entry name" value="LDLRECEPTOR"/>
</dbReference>
<dbReference type="EMBL" id="KB097336">
    <property type="protein sequence ID" value="ESN97520.1"/>
    <property type="molecule type" value="Genomic_DNA"/>
</dbReference>
<evidence type="ECO:0000313" key="18">
    <source>
        <dbReference type="EnsemblMetazoa" id="HelroP85424"/>
    </source>
</evidence>
<evidence type="ECO:0000256" key="9">
    <source>
        <dbReference type="ARBA" id="ARBA00023136"/>
    </source>
</evidence>
<keyword evidence="11" id="KW-0675">Receptor</keyword>
<dbReference type="InterPro" id="IPR000033">
    <property type="entry name" value="LDLR_classB_rpt"/>
</dbReference>
<evidence type="ECO:0000256" key="12">
    <source>
        <dbReference type="ARBA" id="ARBA00023180"/>
    </source>
</evidence>
<feature type="repeat" description="LDL-receptor class B" evidence="15">
    <location>
        <begin position="503"/>
        <end position="546"/>
    </location>
</feature>
<dbReference type="PANTHER" id="PTHR22722">
    <property type="entry name" value="LOW-DENSITY LIPOPROTEIN RECEPTOR-RELATED PROTEIN 2-RELATED"/>
    <property type="match status" value="1"/>
</dbReference>
<evidence type="ECO:0000313" key="19">
    <source>
        <dbReference type="Proteomes" id="UP000015101"/>
    </source>
</evidence>
<dbReference type="GeneID" id="20216465"/>
<dbReference type="Gene3D" id="4.10.400.10">
    <property type="entry name" value="Low-density Lipoprotein Receptor"/>
    <property type="match status" value="7"/>
</dbReference>
<feature type="disulfide bond" evidence="13">
    <location>
        <begin position="329"/>
        <end position="339"/>
    </location>
</feature>
<dbReference type="eggNOG" id="KOG1215">
    <property type="taxonomic scope" value="Eukaryota"/>
</dbReference>
<dbReference type="InterPro" id="IPR026823">
    <property type="entry name" value="cEGF"/>
</dbReference>
<keyword evidence="8" id="KW-1133">Transmembrane helix</keyword>
<dbReference type="PROSITE" id="PS01186">
    <property type="entry name" value="EGF_2"/>
    <property type="match status" value="1"/>
</dbReference>
<dbReference type="RefSeq" id="XP_009024292.1">
    <property type="nucleotide sequence ID" value="XM_009026044.1"/>
</dbReference>
<dbReference type="InParanoid" id="T1G5W8"/>
<keyword evidence="19" id="KW-1185">Reference proteome</keyword>
<keyword evidence="6" id="KW-0732">Signal</keyword>
<dbReference type="PROSITE" id="PS50026">
    <property type="entry name" value="EGF_3"/>
    <property type="match status" value="1"/>
</dbReference>
<evidence type="ECO:0000256" key="6">
    <source>
        <dbReference type="ARBA" id="ARBA00022729"/>
    </source>
</evidence>
<feature type="repeat" description="LDL-receptor class B" evidence="15">
    <location>
        <begin position="412"/>
        <end position="456"/>
    </location>
</feature>
<evidence type="ECO:0000256" key="8">
    <source>
        <dbReference type="ARBA" id="ARBA00022989"/>
    </source>
</evidence>
<gene>
    <name evidence="18" type="primary">20216465</name>
    <name evidence="17" type="ORF">HELRODRAFT_85424</name>
</gene>
<protein>
    <recommendedName>
        <fullName evidence="16">EGF-like domain-containing protein</fullName>
    </recommendedName>
</protein>
<dbReference type="InterPro" id="IPR001881">
    <property type="entry name" value="EGF-like_Ca-bd_dom"/>
</dbReference>
<dbReference type="Pfam" id="PF12662">
    <property type="entry name" value="cEGF"/>
    <property type="match status" value="1"/>
</dbReference>
<keyword evidence="10 13" id="KW-1015">Disulfide bond</keyword>
<name>T1G5W8_HELRO</name>
<organism evidence="18 19">
    <name type="scientific">Helobdella robusta</name>
    <name type="common">Californian leech</name>
    <dbReference type="NCBI Taxonomy" id="6412"/>
    <lineage>
        <taxon>Eukaryota</taxon>
        <taxon>Metazoa</taxon>
        <taxon>Spiralia</taxon>
        <taxon>Lophotrochozoa</taxon>
        <taxon>Annelida</taxon>
        <taxon>Clitellata</taxon>
        <taxon>Hirudinea</taxon>
        <taxon>Rhynchobdellida</taxon>
        <taxon>Glossiphoniidae</taxon>
        <taxon>Helobdella</taxon>
    </lineage>
</organism>
<evidence type="ECO:0000256" key="15">
    <source>
        <dbReference type="PROSITE-ProRule" id="PRU00461"/>
    </source>
</evidence>
<dbReference type="OMA" id="EIGCHIE"/>
<feature type="disulfide bond" evidence="14">
    <location>
        <begin position="136"/>
        <end position="151"/>
    </location>
</feature>
<dbReference type="PROSITE" id="PS51120">
    <property type="entry name" value="LDLRB"/>
    <property type="match status" value="2"/>
</dbReference>
<feature type="disulfide bond" evidence="14">
    <location>
        <begin position="124"/>
        <end position="142"/>
    </location>
</feature>
<reference evidence="17 19" key="2">
    <citation type="journal article" date="2013" name="Nature">
        <title>Insights into bilaterian evolution from three spiralian genomes.</title>
        <authorList>
            <person name="Simakov O."/>
            <person name="Marletaz F."/>
            <person name="Cho S.J."/>
            <person name="Edsinger-Gonzales E."/>
            <person name="Havlak P."/>
            <person name="Hellsten U."/>
            <person name="Kuo D.H."/>
            <person name="Larsson T."/>
            <person name="Lv J."/>
            <person name="Arendt D."/>
            <person name="Savage R."/>
            <person name="Osoegawa K."/>
            <person name="de Jong P."/>
            <person name="Grimwood J."/>
            <person name="Chapman J.A."/>
            <person name="Shapiro H."/>
            <person name="Aerts A."/>
            <person name="Otillar R.P."/>
            <person name="Terry A.Y."/>
            <person name="Boore J.L."/>
            <person name="Grigoriev I.V."/>
            <person name="Lindberg D.R."/>
            <person name="Seaver E.C."/>
            <person name="Weisblat D.A."/>
            <person name="Putnam N.H."/>
            <person name="Rokhsar D.S."/>
        </authorList>
    </citation>
    <scope>NUCLEOTIDE SEQUENCE</scope>
</reference>
<keyword evidence="12" id="KW-0325">Glycoprotein</keyword>
<evidence type="ECO:0000256" key="11">
    <source>
        <dbReference type="ARBA" id="ARBA00023170"/>
    </source>
</evidence>
<dbReference type="PROSITE" id="PS50068">
    <property type="entry name" value="LDLRA_2"/>
    <property type="match status" value="7"/>
</dbReference>
<evidence type="ECO:0000256" key="10">
    <source>
        <dbReference type="ARBA" id="ARBA00023157"/>
    </source>
</evidence>
<dbReference type="EMBL" id="AMQM01006259">
    <property type="status" value="NOT_ANNOTATED_CDS"/>
    <property type="molecule type" value="Genomic_DNA"/>
</dbReference>
<accession>T1G5W8</accession>
<dbReference type="GO" id="GO:0005509">
    <property type="term" value="F:calcium ion binding"/>
    <property type="evidence" value="ECO:0007669"/>
    <property type="project" value="InterPro"/>
</dbReference>
<evidence type="ECO:0000313" key="17">
    <source>
        <dbReference type="EMBL" id="ESN97520.1"/>
    </source>
</evidence>
<comment type="caution">
    <text evidence="13">Lacks conserved residue(s) required for the propagation of feature annotation.</text>
</comment>
<evidence type="ECO:0000256" key="4">
    <source>
        <dbReference type="ARBA" id="ARBA00022583"/>
    </source>
</evidence>
<dbReference type="Gene3D" id="2.120.10.30">
    <property type="entry name" value="TolB, C-terminal domain"/>
    <property type="match status" value="1"/>
</dbReference>
<dbReference type="EnsemblMetazoa" id="HelroT85424">
    <property type="protein sequence ID" value="HelroP85424"/>
    <property type="gene ID" value="HelroG85424"/>
</dbReference>
<feature type="disulfide bond" evidence="14">
    <location>
        <begin position="98"/>
        <end position="113"/>
    </location>
</feature>
<dbReference type="GO" id="GO:0006897">
    <property type="term" value="P:endocytosis"/>
    <property type="evidence" value="ECO:0007669"/>
    <property type="project" value="UniProtKB-KW"/>
</dbReference>
<feature type="disulfide bond" evidence="14">
    <location>
        <begin position="264"/>
        <end position="279"/>
    </location>
</feature>
<dbReference type="InterPro" id="IPR000742">
    <property type="entry name" value="EGF"/>
</dbReference>
<dbReference type="KEGG" id="hro:HELRODRAFT_85424"/>
<dbReference type="SUPFAM" id="SSF57196">
    <property type="entry name" value="EGF/Laminin"/>
    <property type="match status" value="1"/>
</dbReference>
<dbReference type="InterPro" id="IPR036055">
    <property type="entry name" value="LDL_receptor-like_sf"/>
</dbReference>
<dbReference type="GO" id="GO:0005886">
    <property type="term" value="C:plasma membrane"/>
    <property type="evidence" value="ECO:0000318"/>
    <property type="project" value="GO_Central"/>
</dbReference>
<dbReference type="CDD" id="cd00112">
    <property type="entry name" value="LDLa"/>
    <property type="match status" value="7"/>
</dbReference>
<comment type="subcellular location">
    <subcellularLocation>
        <location evidence="1">Cell membrane</location>
        <topology evidence="1">Single-pass type I membrane protein</topology>
    </subcellularLocation>
</comment>
<feature type="domain" description="EGF-like" evidence="16">
    <location>
        <begin position="325"/>
        <end position="366"/>
    </location>
</feature>
<keyword evidence="9" id="KW-0472">Membrane</keyword>
<dbReference type="SUPFAM" id="SSF57424">
    <property type="entry name" value="LDL receptor-like module"/>
    <property type="match status" value="7"/>
</dbReference>
<dbReference type="AlphaFoldDB" id="T1G5W8"/>
<keyword evidence="4" id="KW-0254">Endocytosis</keyword>
<dbReference type="FunFam" id="4.10.400.10:FF:000034">
    <property type="entry name" value="Low-density lipoprotein receptor-related protein 2"/>
    <property type="match status" value="1"/>
</dbReference>
<dbReference type="SMART" id="SM00135">
    <property type="entry name" value="LY"/>
    <property type="match status" value="5"/>
</dbReference>
<reference evidence="19" key="1">
    <citation type="submission" date="2012-12" db="EMBL/GenBank/DDBJ databases">
        <authorList>
            <person name="Hellsten U."/>
            <person name="Grimwood J."/>
            <person name="Chapman J.A."/>
            <person name="Shapiro H."/>
            <person name="Aerts A."/>
            <person name="Otillar R.P."/>
            <person name="Terry A.Y."/>
            <person name="Boore J.L."/>
            <person name="Simakov O."/>
            <person name="Marletaz F."/>
            <person name="Cho S.-J."/>
            <person name="Edsinger-Gonzales E."/>
            <person name="Havlak P."/>
            <person name="Kuo D.-H."/>
            <person name="Larsson T."/>
            <person name="Lv J."/>
            <person name="Arendt D."/>
            <person name="Savage R."/>
            <person name="Osoegawa K."/>
            <person name="de Jong P."/>
            <person name="Lindberg D.R."/>
            <person name="Seaver E.C."/>
            <person name="Weisblat D.A."/>
            <person name="Putnam N.H."/>
            <person name="Grigoriev I.V."/>
            <person name="Rokhsar D.S."/>
        </authorList>
    </citation>
    <scope>NUCLEOTIDE SEQUENCE</scope>
</reference>
<evidence type="ECO:0000256" key="7">
    <source>
        <dbReference type="ARBA" id="ARBA00022737"/>
    </source>
</evidence>
<dbReference type="FunFam" id="2.10.25.10:FF:000009">
    <property type="entry name" value="Low-density lipoprotein receptor isoform 1"/>
    <property type="match status" value="1"/>
</dbReference>
<evidence type="ECO:0000256" key="1">
    <source>
        <dbReference type="ARBA" id="ARBA00004251"/>
    </source>
</evidence>
<dbReference type="SMART" id="SM00192">
    <property type="entry name" value="LDLa"/>
    <property type="match status" value="7"/>
</dbReference>
<keyword evidence="3 13" id="KW-0245">EGF-like domain</keyword>
<dbReference type="SUPFAM" id="SSF63825">
    <property type="entry name" value="YWTD domain"/>
    <property type="match status" value="1"/>
</dbReference>
<reference evidence="18" key="3">
    <citation type="submission" date="2015-06" db="UniProtKB">
        <authorList>
            <consortium name="EnsemblMetazoa"/>
        </authorList>
    </citation>
    <scope>IDENTIFICATION</scope>
</reference>
<evidence type="ECO:0000256" key="3">
    <source>
        <dbReference type="ARBA" id="ARBA00022536"/>
    </source>
</evidence>
<evidence type="ECO:0000256" key="2">
    <source>
        <dbReference type="ARBA" id="ARBA00022475"/>
    </source>
</evidence>
<evidence type="ECO:0000256" key="5">
    <source>
        <dbReference type="ARBA" id="ARBA00022692"/>
    </source>
</evidence>
<dbReference type="OrthoDB" id="5958943at2759"/>
<dbReference type="CDD" id="cd00054">
    <property type="entry name" value="EGF_CA"/>
    <property type="match status" value="1"/>
</dbReference>
<dbReference type="STRING" id="6412.T1G5W8"/>
<evidence type="ECO:0000256" key="13">
    <source>
        <dbReference type="PROSITE-ProRule" id="PRU00076"/>
    </source>
</evidence>
<dbReference type="Proteomes" id="UP000015101">
    <property type="component" value="Unassembled WGS sequence"/>
</dbReference>
<dbReference type="PROSITE" id="PS01209">
    <property type="entry name" value="LDLRA_1"/>
    <property type="match status" value="5"/>
</dbReference>
<keyword evidence="5" id="KW-0812">Transmembrane</keyword>
<dbReference type="FunFam" id="2.120.10.30:FF:000241">
    <property type="entry name" value="Low-density lipoprotein receptor-related protein 6"/>
    <property type="match status" value="1"/>
</dbReference>
<feature type="disulfide bond" evidence="14">
    <location>
        <begin position="223"/>
        <end position="238"/>
    </location>
</feature>
<proteinExistence type="predicted"/>
<feature type="disulfide bond" evidence="14">
    <location>
        <begin position="13"/>
        <end position="28"/>
    </location>
</feature>
<dbReference type="InterPro" id="IPR051221">
    <property type="entry name" value="LDLR-related"/>
</dbReference>
<evidence type="ECO:0000256" key="14">
    <source>
        <dbReference type="PROSITE-ProRule" id="PRU00124"/>
    </source>
</evidence>
<sequence length="639" mass="73076">CSDGNCIYAEWICDGTNDCDDGSDEQNCDNQVCPSDHRRCNATDSKSKCIPDMWWCDEMPDCTNNEDEDPAECSQMVCEGDKFKCQTTNQCISMKWRCDVKVDCYDGSDELNCQEYTPCDEFQCHNGACITMNWRCDGTDDCGDNSDEFNCTHHQRYRQRHHPQHHLTRNGTNCINSVQLCDGVEDCGDGSDEDHQMCLTHACLEGYFRCHDNRTCIPDALRCDGSEDCKDGSDEASCVAASCKEDEFDCKRNGSECIKLYKLCNRYNDCLMGEDELTCDQSSSPTANPSILTNCSSASMVINNKVVCTCPHGFKLATDNQTCVDENECLIPNICSHVCINKPSGKGYKCLCHPGYEMDPKTHRCKAKGEEPVMLFANRHDIRRIKLRTGTYESVVDKLYSVIAIDYDYRDGFIYWSDVTEETIYRLSLKSSAEVPKLLVHKDLSTPDGLALDWVHKNLYWTDTGQIEVMSVRDPANFHPRRVLFGEMLDQPRAIVLDPRPGKYLFWSDWGLRPRIERSNLDGSSRRSLVTNNIRWPNGLTIDYETERIFWIDAKLLSIYSADYEGGDVYLNFMCREYIKHPFAITVFEDDIYWSDWDTESINRNNNNNNNNNKVDMVVKRLLSPMGLLIFHGLRQPQG</sequence>
<dbReference type="Gene3D" id="2.10.25.10">
    <property type="entry name" value="Laminin"/>
    <property type="match status" value="2"/>
</dbReference>
<dbReference type="HOGENOM" id="CLU_008163_4_0_1"/>
<dbReference type="PANTHER" id="PTHR22722:SF14">
    <property type="entry name" value="MEGALIN, ISOFORM A"/>
    <property type="match status" value="1"/>
</dbReference>
<evidence type="ECO:0000259" key="16">
    <source>
        <dbReference type="PROSITE" id="PS50026"/>
    </source>
</evidence>
<feature type="disulfide bond" evidence="14">
    <location>
        <begin position="1"/>
        <end position="19"/>
    </location>
</feature>
<dbReference type="CTD" id="20216465"/>
<dbReference type="SMART" id="SM00181">
    <property type="entry name" value="EGF"/>
    <property type="match status" value="3"/>
</dbReference>
<keyword evidence="2" id="KW-1003">Cell membrane</keyword>
<dbReference type="InterPro" id="IPR002172">
    <property type="entry name" value="LDrepeatLR_classA_rpt"/>
</dbReference>
<keyword evidence="7" id="KW-0677">Repeat</keyword>